<name>A0AAV1YAK7_LUPLU</name>
<protein>
    <recommendedName>
        <fullName evidence="1">Interferon-related developmental regulator N-terminal domain-containing protein</fullName>
    </recommendedName>
</protein>
<evidence type="ECO:0000313" key="2">
    <source>
        <dbReference type="EMBL" id="CAL0330983.1"/>
    </source>
</evidence>
<organism evidence="2 3">
    <name type="scientific">Lupinus luteus</name>
    <name type="common">European yellow lupine</name>
    <dbReference type="NCBI Taxonomy" id="3873"/>
    <lineage>
        <taxon>Eukaryota</taxon>
        <taxon>Viridiplantae</taxon>
        <taxon>Streptophyta</taxon>
        <taxon>Embryophyta</taxon>
        <taxon>Tracheophyta</taxon>
        <taxon>Spermatophyta</taxon>
        <taxon>Magnoliopsida</taxon>
        <taxon>eudicotyledons</taxon>
        <taxon>Gunneridae</taxon>
        <taxon>Pentapetalae</taxon>
        <taxon>rosids</taxon>
        <taxon>fabids</taxon>
        <taxon>Fabales</taxon>
        <taxon>Fabaceae</taxon>
        <taxon>Papilionoideae</taxon>
        <taxon>50 kb inversion clade</taxon>
        <taxon>genistoids sensu lato</taxon>
        <taxon>core genistoids</taxon>
        <taxon>Genisteae</taxon>
        <taxon>Lupinus</taxon>
    </lineage>
</organism>
<proteinExistence type="predicted"/>
<dbReference type="InterPro" id="IPR007701">
    <property type="entry name" value="Interferon-rel_develop_reg_N"/>
</dbReference>
<dbReference type="AlphaFoldDB" id="A0AAV1YAK7"/>
<evidence type="ECO:0000313" key="3">
    <source>
        <dbReference type="Proteomes" id="UP001497480"/>
    </source>
</evidence>
<comment type="caution">
    <text evidence="2">The sequence shown here is derived from an EMBL/GenBank/DDBJ whole genome shotgun (WGS) entry which is preliminary data.</text>
</comment>
<dbReference type="Pfam" id="PF05004">
    <property type="entry name" value="IFRD"/>
    <property type="match status" value="1"/>
</dbReference>
<sequence length="110" mass="12524">MRTWKLQEMTFSLPPLPMKQSSTQYEEDRPVRIAVGQALTLIFEIGFVDKFSAECKSASDITQEKSKQQASYIHFQGLKGKVINQVKNLYVEAGRKSSAKISRIIRLLCL</sequence>
<dbReference type="EMBL" id="CAXHTB010000023">
    <property type="protein sequence ID" value="CAL0330983.1"/>
    <property type="molecule type" value="Genomic_DNA"/>
</dbReference>
<reference evidence="2 3" key="1">
    <citation type="submission" date="2024-03" db="EMBL/GenBank/DDBJ databases">
        <authorList>
            <person name="Martinez-Hernandez J."/>
        </authorList>
    </citation>
    <scope>NUCLEOTIDE SEQUENCE [LARGE SCALE GENOMIC DNA]</scope>
</reference>
<evidence type="ECO:0000259" key="1">
    <source>
        <dbReference type="Pfam" id="PF05004"/>
    </source>
</evidence>
<feature type="domain" description="Interferon-related developmental regulator N-terminal" evidence="1">
    <location>
        <begin position="26"/>
        <end position="102"/>
    </location>
</feature>
<keyword evidence="3" id="KW-1185">Reference proteome</keyword>
<gene>
    <name evidence="2" type="ORF">LLUT_LOCUS32043</name>
</gene>
<accession>A0AAV1YAK7</accession>
<dbReference type="Proteomes" id="UP001497480">
    <property type="component" value="Unassembled WGS sequence"/>
</dbReference>